<dbReference type="AlphaFoldDB" id="A0A1G5GLQ3"/>
<evidence type="ECO:0000313" key="1">
    <source>
        <dbReference type="EMBL" id="SCY52140.1"/>
    </source>
</evidence>
<dbReference type="EMBL" id="FMUR01000022">
    <property type="protein sequence ID" value="SCY52140.1"/>
    <property type="molecule type" value="Genomic_DNA"/>
</dbReference>
<proteinExistence type="predicted"/>
<sequence>MIGINNINNRNVINASNCYKNTTETFVMPKCPPENGAISQIYETKRNIFINITPENDGKMTVDIISPKNHEIMEHYVVNPSEIQPDNASYVEMLALEKYLVMKGECESVLSGFLTILYEKEDLNEKANHLDEIKKSSDNSLKYLSFDEYLKDRKATYAILNWKAKKKMI</sequence>
<evidence type="ECO:0000313" key="2">
    <source>
        <dbReference type="Proteomes" id="UP000183047"/>
    </source>
</evidence>
<keyword evidence="2" id="KW-1185">Reference proteome</keyword>
<dbReference type="RefSeq" id="WP_074463306.1">
    <property type="nucleotide sequence ID" value="NZ_FMUR01000022.1"/>
</dbReference>
<dbReference type="OrthoDB" id="2006786at2"/>
<accession>A0A1G5GLQ3</accession>
<protein>
    <submittedName>
        <fullName evidence="1">Uncharacterized protein</fullName>
    </submittedName>
</protein>
<gene>
    <name evidence="1" type="ORF">SAMN02910451_02919</name>
</gene>
<name>A0A1G5GLQ3_9FIRM</name>
<organism evidence="1 2">
    <name type="scientific">Butyrivibrio hungatei</name>
    <dbReference type="NCBI Taxonomy" id="185008"/>
    <lineage>
        <taxon>Bacteria</taxon>
        <taxon>Bacillati</taxon>
        <taxon>Bacillota</taxon>
        <taxon>Clostridia</taxon>
        <taxon>Lachnospirales</taxon>
        <taxon>Lachnospiraceae</taxon>
        <taxon>Butyrivibrio</taxon>
    </lineage>
</organism>
<reference evidence="2" key="1">
    <citation type="submission" date="2016-10" db="EMBL/GenBank/DDBJ databases">
        <authorList>
            <person name="Varghese N."/>
            <person name="Submissions S."/>
        </authorList>
    </citation>
    <scope>NUCLEOTIDE SEQUENCE [LARGE SCALE GENOMIC DNA]</scope>
    <source>
        <strain evidence="2">XBD2006</strain>
    </source>
</reference>
<dbReference type="Proteomes" id="UP000183047">
    <property type="component" value="Unassembled WGS sequence"/>
</dbReference>